<dbReference type="InterPro" id="IPR001859">
    <property type="entry name" value="Ribosomal_P1/P2_euk"/>
</dbReference>
<dbReference type="PRINTS" id="PR00456">
    <property type="entry name" value="RIBOSOMALP2"/>
</dbReference>
<evidence type="ECO:0000313" key="5">
    <source>
        <dbReference type="Proteomes" id="UP000002630"/>
    </source>
</evidence>
<feature type="compositionally biased region" description="Low complexity" evidence="3">
    <location>
        <begin position="33"/>
        <end position="47"/>
    </location>
</feature>
<dbReference type="GO" id="GO:0003735">
    <property type="term" value="F:structural constituent of ribosome"/>
    <property type="evidence" value="ECO:0007669"/>
    <property type="project" value="InterPro"/>
</dbReference>
<feature type="region of interest" description="Disordered" evidence="3">
    <location>
        <begin position="186"/>
        <end position="289"/>
    </location>
</feature>
<feature type="region of interest" description="Disordered" evidence="3">
    <location>
        <begin position="365"/>
        <end position="391"/>
    </location>
</feature>
<dbReference type="OMA" id="ATVRFEQ"/>
<reference evidence="4 5" key="1">
    <citation type="journal article" date="2010" name="Nature">
        <title>The Ectocarpus genome and the independent evolution of multicellularity in brown algae.</title>
        <authorList>
            <person name="Cock J.M."/>
            <person name="Sterck L."/>
            <person name="Rouze P."/>
            <person name="Scornet D."/>
            <person name="Allen A.E."/>
            <person name="Amoutzias G."/>
            <person name="Anthouard V."/>
            <person name="Artiguenave F."/>
            <person name="Aury J.M."/>
            <person name="Badger J.H."/>
            <person name="Beszteri B."/>
            <person name="Billiau K."/>
            <person name="Bonnet E."/>
            <person name="Bothwell J.H."/>
            <person name="Bowler C."/>
            <person name="Boyen C."/>
            <person name="Brownlee C."/>
            <person name="Carrano C.J."/>
            <person name="Charrier B."/>
            <person name="Cho G.Y."/>
            <person name="Coelho S.M."/>
            <person name="Collen J."/>
            <person name="Corre E."/>
            <person name="Da Silva C."/>
            <person name="Delage L."/>
            <person name="Delaroque N."/>
            <person name="Dittami S.M."/>
            <person name="Doulbeau S."/>
            <person name="Elias M."/>
            <person name="Farnham G."/>
            <person name="Gachon C.M."/>
            <person name="Gschloessl B."/>
            <person name="Heesch S."/>
            <person name="Jabbari K."/>
            <person name="Jubin C."/>
            <person name="Kawai H."/>
            <person name="Kimura K."/>
            <person name="Kloareg B."/>
            <person name="Kupper F.C."/>
            <person name="Lang D."/>
            <person name="Le Bail A."/>
            <person name="Leblanc C."/>
            <person name="Lerouge P."/>
            <person name="Lohr M."/>
            <person name="Lopez P.J."/>
            <person name="Martens C."/>
            <person name="Maumus F."/>
            <person name="Michel G."/>
            <person name="Miranda-Saavedra D."/>
            <person name="Morales J."/>
            <person name="Moreau H."/>
            <person name="Motomura T."/>
            <person name="Nagasato C."/>
            <person name="Napoli C.A."/>
            <person name="Nelson D.R."/>
            <person name="Nyvall-Collen P."/>
            <person name="Peters A.F."/>
            <person name="Pommier C."/>
            <person name="Potin P."/>
            <person name="Poulain J."/>
            <person name="Quesneville H."/>
            <person name="Read B."/>
            <person name="Rensing S.A."/>
            <person name="Ritter A."/>
            <person name="Rousvoal S."/>
            <person name="Samanta M."/>
            <person name="Samson G."/>
            <person name="Schroeder D.C."/>
            <person name="Segurens B."/>
            <person name="Strittmatter M."/>
            <person name="Tonon T."/>
            <person name="Tregear J.W."/>
            <person name="Valentin K."/>
            <person name="von Dassow P."/>
            <person name="Yamagishi T."/>
            <person name="Van de Peer Y."/>
            <person name="Wincker P."/>
        </authorList>
    </citation>
    <scope>NUCLEOTIDE SEQUENCE [LARGE SCALE GENOMIC DNA]</scope>
    <source>
        <strain evidence="5">Ec32 / CCAP1310/4</strain>
    </source>
</reference>
<feature type="compositionally biased region" description="Low complexity" evidence="3">
    <location>
        <begin position="232"/>
        <end position="245"/>
    </location>
</feature>
<organism evidence="4 5">
    <name type="scientific">Ectocarpus siliculosus</name>
    <name type="common">Brown alga</name>
    <name type="synonym">Conferva siliculosa</name>
    <dbReference type="NCBI Taxonomy" id="2880"/>
    <lineage>
        <taxon>Eukaryota</taxon>
        <taxon>Sar</taxon>
        <taxon>Stramenopiles</taxon>
        <taxon>Ochrophyta</taxon>
        <taxon>PX clade</taxon>
        <taxon>Phaeophyceae</taxon>
        <taxon>Ectocarpales</taxon>
        <taxon>Ectocarpaceae</taxon>
        <taxon>Ectocarpus</taxon>
    </lineage>
</organism>
<keyword evidence="2" id="KW-0687">Ribonucleoprotein</keyword>
<dbReference type="GO" id="GO:0006412">
    <property type="term" value="P:translation"/>
    <property type="evidence" value="ECO:0007669"/>
    <property type="project" value="InterPro"/>
</dbReference>
<feature type="compositionally biased region" description="Acidic residues" evidence="3">
    <location>
        <begin position="93"/>
        <end position="105"/>
    </location>
</feature>
<evidence type="ECO:0008006" key="6">
    <source>
        <dbReference type="Google" id="ProtNLM"/>
    </source>
</evidence>
<dbReference type="Proteomes" id="UP000002630">
    <property type="component" value="Linkage Group LG01"/>
</dbReference>
<dbReference type="GO" id="GO:1990904">
    <property type="term" value="C:ribonucleoprotein complex"/>
    <property type="evidence" value="ECO:0007669"/>
    <property type="project" value="UniProtKB-KW"/>
</dbReference>
<name>D8LBJ9_ECTSI</name>
<evidence type="ECO:0000256" key="2">
    <source>
        <dbReference type="ARBA" id="ARBA00023274"/>
    </source>
</evidence>
<feature type="compositionally biased region" description="Gly residues" evidence="3">
    <location>
        <begin position="367"/>
        <end position="378"/>
    </location>
</feature>
<evidence type="ECO:0000256" key="1">
    <source>
        <dbReference type="ARBA" id="ARBA00022980"/>
    </source>
</evidence>
<feature type="compositionally biased region" description="Gly residues" evidence="3">
    <location>
        <begin position="112"/>
        <end position="126"/>
    </location>
</feature>
<evidence type="ECO:0000313" key="4">
    <source>
        <dbReference type="EMBL" id="CBN76708.1"/>
    </source>
</evidence>
<feature type="compositionally biased region" description="Gly residues" evidence="3">
    <location>
        <begin position="201"/>
        <end position="210"/>
    </location>
</feature>
<feature type="compositionally biased region" description="Low complexity" evidence="3">
    <location>
        <begin position="254"/>
        <end position="289"/>
    </location>
</feature>
<protein>
    <recommendedName>
        <fullName evidence="6">Hpc2-related domain-containing protein</fullName>
    </recommendedName>
</protein>
<keyword evidence="5" id="KW-1185">Reference proteome</keyword>
<keyword evidence="1" id="KW-0689">Ribosomal protein</keyword>
<dbReference type="EMBL" id="FN649726">
    <property type="protein sequence ID" value="CBN76708.1"/>
    <property type="molecule type" value="Genomic_DNA"/>
</dbReference>
<gene>
    <name evidence="4" type="ORF">Esi_0000_0503</name>
</gene>
<proteinExistence type="predicted"/>
<feature type="compositionally biased region" description="Basic residues" evidence="3">
    <location>
        <begin position="138"/>
        <end position="148"/>
    </location>
</feature>
<dbReference type="AlphaFoldDB" id="D8LBJ9"/>
<dbReference type="InParanoid" id="D8LBJ9"/>
<feature type="compositionally biased region" description="Basic and acidic residues" evidence="3">
    <location>
        <begin position="56"/>
        <end position="78"/>
    </location>
</feature>
<accession>D8LBJ9</accession>
<dbReference type="GO" id="GO:0005840">
    <property type="term" value="C:ribosome"/>
    <property type="evidence" value="ECO:0007669"/>
    <property type="project" value="UniProtKB-KW"/>
</dbReference>
<dbReference type="OrthoDB" id="10481158at2759"/>
<evidence type="ECO:0000256" key="3">
    <source>
        <dbReference type="SAM" id="MobiDB-lite"/>
    </source>
</evidence>
<feature type="region of interest" description="Disordered" evidence="3">
    <location>
        <begin position="1"/>
        <end position="151"/>
    </location>
</feature>
<sequence>MTAAGETAGVKGSSTNPECAVASAATTTADELGAPGAATSAEASAGPQQRKARGLSTRESRGRGWLDLIERLELEHRGGTPLVASSSEASVSGDDENENDSEAGDSSDGTTVTGGGGGGGGGGRSGSGSDAAAGVGKGKPKAKKRTRKHSFDYEDDFIDDTLLVEAYYAKEASSKVKTVHTGFFANQGAVATVDSDDGGERSPGGAGDAGGADSEVIVRPKKKKAAQTSEPAGKGSSTAAAAAAAVKKKRKTAAEAGGAAKKSPKVAAATTAATAASKPSSFSSSPASVTVGAAKPSAAVAAAAAAASAFVGGAAAPAAAAAGGGAPAVATAAATAVPTATTGVGTTATSQVSAALPGGAGAVDAGAGVGSSSGGGSGDTPVTPTAVPAADWSPELEAATVRFEQDSKAWVDIGRPAGDGAQVVLEAMRTLDALVRRSSLDAHSKDPYLGRLSAVYGQPQAAVKTVLATLKDRDDTKEAARLHQEYRSLRENFETNVDQSVELQRANGSPLAPPYVWSDPVRLCLP</sequence>
<dbReference type="EMBL" id="FN647682">
    <property type="protein sequence ID" value="CBN76708.1"/>
    <property type="molecule type" value="Genomic_DNA"/>
</dbReference>